<organism evidence="2 3">
    <name type="scientific">Mucuna pruriens</name>
    <name type="common">Velvet bean</name>
    <name type="synonym">Dolichos pruriens</name>
    <dbReference type="NCBI Taxonomy" id="157652"/>
    <lineage>
        <taxon>Eukaryota</taxon>
        <taxon>Viridiplantae</taxon>
        <taxon>Streptophyta</taxon>
        <taxon>Embryophyta</taxon>
        <taxon>Tracheophyta</taxon>
        <taxon>Spermatophyta</taxon>
        <taxon>Magnoliopsida</taxon>
        <taxon>eudicotyledons</taxon>
        <taxon>Gunneridae</taxon>
        <taxon>Pentapetalae</taxon>
        <taxon>rosids</taxon>
        <taxon>fabids</taxon>
        <taxon>Fabales</taxon>
        <taxon>Fabaceae</taxon>
        <taxon>Papilionoideae</taxon>
        <taxon>50 kb inversion clade</taxon>
        <taxon>NPAAA clade</taxon>
        <taxon>indigoferoid/millettioid clade</taxon>
        <taxon>Phaseoleae</taxon>
        <taxon>Mucuna</taxon>
    </lineage>
</organism>
<dbReference type="EMBL" id="QJKJ01000931">
    <property type="protein sequence ID" value="RDY10016.1"/>
    <property type="molecule type" value="Genomic_DNA"/>
</dbReference>
<keyword evidence="3" id="KW-1185">Reference proteome</keyword>
<dbReference type="Proteomes" id="UP000257109">
    <property type="component" value="Unassembled WGS sequence"/>
</dbReference>
<name>A0A371I4T9_MUCPR</name>
<evidence type="ECO:0000313" key="3">
    <source>
        <dbReference type="Proteomes" id="UP000257109"/>
    </source>
</evidence>
<feature type="region of interest" description="Disordered" evidence="1">
    <location>
        <begin position="50"/>
        <end position="147"/>
    </location>
</feature>
<sequence>MCPTLQETELDYPENVGAIVWKAAISAKAEFRAICRLTIRTCPECTLGTSRLSTTDSTISGATVPTTTTKNANSRQFSISGGPDESAGSSNLPSQTIPNSRGNASATTLRSGKASPQPAPQQLPRSIGTDSEPDANSQMPQQDKILPLSFPTWTLSARKPEFDEELLKMF</sequence>
<feature type="compositionally biased region" description="Polar residues" evidence="1">
    <location>
        <begin position="87"/>
        <end position="110"/>
    </location>
</feature>
<comment type="caution">
    <text evidence="2">The sequence shown here is derived from an EMBL/GenBank/DDBJ whole genome shotgun (WGS) entry which is preliminary data.</text>
</comment>
<dbReference type="OrthoDB" id="778454at2759"/>
<protein>
    <submittedName>
        <fullName evidence="2">Uncharacterized protein</fullName>
    </submittedName>
</protein>
<feature type="compositionally biased region" description="Polar residues" evidence="1">
    <location>
        <begin position="50"/>
        <end position="79"/>
    </location>
</feature>
<feature type="non-terminal residue" evidence="2">
    <location>
        <position position="1"/>
    </location>
</feature>
<evidence type="ECO:0000256" key="1">
    <source>
        <dbReference type="SAM" id="MobiDB-lite"/>
    </source>
</evidence>
<proteinExistence type="predicted"/>
<evidence type="ECO:0000313" key="2">
    <source>
        <dbReference type="EMBL" id="RDY10016.1"/>
    </source>
</evidence>
<gene>
    <name evidence="2" type="ORF">CR513_05522</name>
</gene>
<accession>A0A371I4T9</accession>
<reference evidence="2" key="1">
    <citation type="submission" date="2018-05" db="EMBL/GenBank/DDBJ databases">
        <title>Draft genome of Mucuna pruriens seed.</title>
        <authorList>
            <person name="Nnadi N.E."/>
            <person name="Vos R."/>
            <person name="Hasami M.H."/>
            <person name="Devisetty U.K."/>
            <person name="Aguiy J.C."/>
        </authorList>
    </citation>
    <scope>NUCLEOTIDE SEQUENCE [LARGE SCALE GENOMIC DNA]</scope>
    <source>
        <strain evidence="2">JCA_2017</strain>
    </source>
</reference>
<dbReference type="AlphaFoldDB" id="A0A371I4T9"/>